<dbReference type="SUPFAM" id="SSF57850">
    <property type="entry name" value="RING/U-box"/>
    <property type="match status" value="1"/>
</dbReference>
<keyword evidence="2" id="KW-0862">Zinc</keyword>
<dbReference type="InterPro" id="IPR013083">
    <property type="entry name" value="Znf_RING/FYVE/PHD"/>
</dbReference>
<evidence type="ECO:0000313" key="6">
    <source>
        <dbReference type="Proteomes" id="UP000515160"/>
    </source>
</evidence>
<keyword evidence="4" id="KW-0175">Coiled coil</keyword>
<dbReference type="PANTHER" id="PTHR16047:SF7">
    <property type="entry name" value="E3 UBIQUITIN-PROTEIN LIGASE RFWD3"/>
    <property type="match status" value="1"/>
</dbReference>
<gene>
    <name evidence="7" type="primary">LOC117571847</name>
</gene>
<evidence type="ECO:0000256" key="2">
    <source>
        <dbReference type="ARBA" id="ARBA00022833"/>
    </source>
</evidence>
<keyword evidence="1 3" id="KW-0863">Zinc-finger</keyword>
<keyword evidence="1 3" id="KW-0479">Metal-binding</keyword>
<dbReference type="InterPro" id="IPR037381">
    <property type="entry name" value="RFWD3"/>
</dbReference>
<dbReference type="GO" id="GO:0008270">
    <property type="term" value="F:zinc ion binding"/>
    <property type="evidence" value="ECO:0007669"/>
    <property type="project" value="UniProtKB-KW"/>
</dbReference>
<feature type="domain" description="RING-type" evidence="5">
    <location>
        <begin position="342"/>
        <end position="384"/>
    </location>
</feature>
<dbReference type="PROSITE" id="PS50089">
    <property type="entry name" value="ZF_RING_2"/>
    <property type="match status" value="1"/>
</dbReference>
<accession>A0A6P8YYN6</accession>
<dbReference type="GO" id="GO:0004842">
    <property type="term" value="F:ubiquitin-protein transferase activity"/>
    <property type="evidence" value="ECO:0007669"/>
    <property type="project" value="InterPro"/>
</dbReference>
<sequence>MEDLKQAILNMMAEQLDDGLKQLEEAAANLRMDQPEGSQNQQLLDDPKPITEENKFELNQTNLNLHELHMLKKELDTQVAISRHQNTLIHDLKGQAELDLAKIYECQTKLVKMDDKCYKLERKLFKMQKKENLGEEELGDEELGEEELHFQIDKLQKELEAKDDICHQLEQQISQVYENPEYIEMRKQLLDHLKEQEELHLQEVNELRKELEAKDDICHKLEQDVAHVGENPEYIQMRQQLLDHLNEQEQLHLQEVNELRKELEAKDVICHKLEQNVAHVGENPEYIQMRQQLQDTIKCQEEVHLRDINEMRQELDLRDNICLQKEQKIEDLEERLELSTSCDICMETFNTSSHRLVALSCGHLFGESCVRECLRRNPLCPECRTHVSVNNMRYVFPRYL</sequence>
<evidence type="ECO:0000259" key="5">
    <source>
        <dbReference type="PROSITE" id="PS50089"/>
    </source>
</evidence>
<evidence type="ECO:0000256" key="3">
    <source>
        <dbReference type="PROSITE-ProRule" id="PRU00175"/>
    </source>
</evidence>
<evidence type="ECO:0000313" key="7">
    <source>
        <dbReference type="RefSeq" id="XP_034110127.1"/>
    </source>
</evidence>
<dbReference type="GeneID" id="117571847"/>
<dbReference type="GO" id="GO:0016567">
    <property type="term" value="P:protein ubiquitination"/>
    <property type="evidence" value="ECO:0007669"/>
    <property type="project" value="InterPro"/>
</dbReference>
<dbReference type="PANTHER" id="PTHR16047">
    <property type="entry name" value="RFWD3 PROTEIN"/>
    <property type="match status" value="1"/>
</dbReference>
<protein>
    <submittedName>
        <fullName evidence="7">Involucrin-like</fullName>
    </submittedName>
</protein>
<name>A0A6P8YYN6_DROAB</name>
<evidence type="ECO:0000256" key="1">
    <source>
        <dbReference type="ARBA" id="ARBA00022771"/>
    </source>
</evidence>
<reference evidence="7" key="1">
    <citation type="submission" date="2025-08" db="UniProtKB">
        <authorList>
            <consortium name="RefSeq"/>
        </authorList>
    </citation>
    <scope>IDENTIFICATION</scope>
    <source>
        <strain evidence="7">15112-1751.03</strain>
        <tissue evidence="7">Whole Adult</tissue>
    </source>
</reference>
<organism evidence="6 7">
    <name type="scientific">Drosophila albomicans</name>
    <name type="common">Fruit fly</name>
    <dbReference type="NCBI Taxonomy" id="7291"/>
    <lineage>
        <taxon>Eukaryota</taxon>
        <taxon>Metazoa</taxon>
        <taxon>Ecdysozoa</taxon>
        <taxon>Arthropoda</taxon>
        <taxon>Hexapoda</taxon>
        <taxon>Insecta</taxon>
        <taxon>Pterygota</taxon>
        <taxon>Neoptera</taxon>
        <taxon>Endopterygota</taxon>
        <taxon>Diptera</taxon>
        <taxon>Brachycera</taxon>
        <taxon>Muscomorpha</taxon>
        <taxon>Ephydroidea</taxon>
        <taxon>Drosophilidae</taxon>
        <taxon>Drosophila</taxon>
    </lineage>
</organism>
<dbReference type="RefSeq" id="XP_034110127.1">
    <property type="nucleotide sequence ID" value="XM_034254236.2"/>
</dbReference>
<evidence type="ECO:0000256" key="4">
    <source>
        <dbReference type="SAM" id="Coils"/>
    </source>
</evidence>
<feature type="coiled-coil region" evidence="4">
    <location>
        <begin position="152"/>
        <end position="276"/>
    </location>
</feature>
<dbReference type="AlphaFoldDB" id="A0A6P8YYN6"/>
<dbReference type="Gene3D" id="3.30.40.10">
    <property type="entry name" value="Zinc/RING finger domain, C3HC4 (zinc finger)"/>
    <property type="match status" value="1"/>
</dbReference>
<dbReference type="Proteomes" id="UP000515160">
    <property type="component" value="Chromosome 3"/>
</dbReference>
<dbReference type="GO" id="GO:0005634">
    <property type="term" value="C:nucleus"/>
    <property type="evidence" value="ECO:0007669"/>
    <property type="project" value="InterPro"/>
</dbReference>
<dbReference type="OrthoDB" id="5600418at2759"/>
<dbReference type="GO" id="GO:0036297">
    <property type="term" value="P:interstrand cross-link repair"/>
    <property type="evidence" value="ECO:0007669"/>
    <property type="project" value="InterPro"/>
</dbReference>
<keyword evidence="6" id="KW-1185">Reference proteome</keyword>
<proteinExistence type="predicted"/>
<dbReference type="InterPro" id="IPR001841">
    <property type="entry name" value="Znf_RING"/>
</dbReference>
<dbReference type="Pfam" id="PF13639">
    <property type="entry name" value="zf-RING_2"/>
    <property type="match status" value="1"/>
</dbReference>